<dbReference type="SUPFAM" id="SSF81301">
    <property type="entry name" value="Nucleotidyltransferase"/>
    <property type="match status" value="1"/>
</dbReference>
<gene>
    <name evidence="1" type="ORF">BLL52_0627</name>
</gene>
<organism evidence="1 2">
    <name type="scientific">Rhodoferax antarcticus ANT.BR</name>
    <dbReference type="NCBI Taxonomy" id="1111071"/>
    <lineage>
        <taxon>Bacteria</taxon>
        <taxon>Pseudomonadati</taxon>
        <taxon>Pseudomonadota</taxon>
        <taxon>Betaproteobacteria</taxon>
        <taxon>Burkholderiales</taxon>
        <taxon>Comamonadaceae</taxon>
        <taxon>Rhodoferax</taxon>
    </lineage>
</organism>
<comment type="caution">
    <text evidence="1">The sequence shown here is derived from an EMBL/GenBank/DDBJ whole genome shotgun (WGS) entry which is preliminary data.</text>
</comment>
<reference evidence="1 2" key="1">
    <citation type="submission" date="2017-01" db="EMBL/GenBank/DDBJ databases">
        <title>Genome sequence of Rhodoferax antarcticus ANT.BR, a psychrophilic purple nonsulfur bacterium from an Antarctic microbial mat.</title>
        <authorList>
            <person name="Baker J."/>
            <person name="Riester C."/>
            <person name="Skinner B."/>
            <person name="Newell A."/>
            <person name="Swingley W."/>
            <person name="Madigan M."/>
            <person name="Jung D."/>
            <person name="Asao M."/>
            <person name="Chen M."/>
            <person name="Loughlin P."/>
            <person name="Pan H."/>
            <person name="Lin S."/>
            <person name="Li N."/>
            <person name="Shaw J."/>
            <person name="Prado M."/>
            <person name="Sherman C."/>
            <person name="Li X."/>
            <person name="Tang J."/>
            <person name="Blankenship R."/>
            <person name="Zhao T."/>
            <person name="Touchman J."/>
            <person name="Sattley M."/>
        </authorList>
    </citation>
    <scope>NUCLEOTIDE SEQUENCE [LARGE SCALE GENOMIC DNA]</scope>
    <source>
        <strain evidence="1 2">ANT.BR</strain>
    </source>
</reference>
<evidence type="ECO:0000313" key="1">
    <source>
        <dbReference type="EMBL" id="OLP08001.1"/>
    </source>
</evidence>
<dbReference type="InterPro" id="IPR043519">
    <property type="entry name" value="NT_sf"/>
</dbReference>
<dbReference type="RefSeq" id="WP_075585227.1">
    <property type="nucleotide sequence ID" value="NZ_MSYM01000006.1"/>
</dbReference>
<protein>
    <submittedName>
        <fullName evidence="1">Putative nucleotidyltransferase superfamily protein</fullName>
    </submittedName>
</protein>
<dbReference type="GO" id="GO:0016740">
    <property type="term" value="F:transferase activity"/>
    <property type="evidence" value="ECO:0007669"/>
    <property type="project" value="UniProtKB-KW"/>
</dbReference>
<dbReference type="Proteomes" id="UP000185911">
    <property type="component" value="Unassembled WGS sequence"/>
</dbReference>
<dbReference type="Gene3D" id="3.30.460.10">
    <property type="entry name" value="Beta Polymerase, domain 2"/>
    <property type="match status" value="1"/>
</dbReference>
<keyword evidence="1" id="KW-0808">Transferase</keyword>
<dbReference type="EMBL" id="MSYM01000006">
    <property type="protein sequence ID" value="OLP08001.1"/>
    <property type="molecule type" value="Genomic_DNA"/>
</dbReference>
<name>A0A1Q8YIW5_9BURK</name>
<proteinExistence type="predicted"/>
<sequence length="99" mass="11067">MRLDDKTRDIIKNEVASQLGAQAVVRLFGSRVDDAQRGGDIDLLIKPHQALVSRIQAECRLAARLFIRLGGRKVDVLIKDPLKPTQAIYEQALRHGIIL</sequence>
<dbReference type="AlphaFoldDB" id="A0A1Q8YIW5"/>
<dbReference type="STRING" id="81479.RA876_17135"/>
<accession>A0A1Q8YIW5</accession>
<evidence type="ECO:0000313" key="2">
    <source>
        <dbReference type="Proteomes" id="UP000185911"/>
    </source>
</evidence>
<keyword evidence="2" id="KW-1185">Reference proteome</keyword>